<evidence type="ECO:0000256" key="3">
    <source>
        <dbReference type="ARBA" id="ARBA00023136"/>
    </source>
</evidence>
<evidence type="ECO:0000313" key="12">
    <source>
        <dbReference type="Proteomes" id="UP000027602"/>
    </source>
</evidence>
<keyword evidence="8" id="KW-0812">Transmembrane</keyword>
<evidence type="ECO:0000256" key="2">
    <source>
        <dbReference type="ARBA" id="ARBA00022475"/>
    </source>
</evidence>
<keyword evidence="4 6" id="KW-0807">Transducer</keyword>
<evidence type="ECO:0000259" key="9">
    <source>
        <dbReference type="PROSITE" id="PS50111"/>
    </source>
</evidence>
<evidence type="ECO:0000313" key="11">
    <source>
        <dbReference type="EMBL" id="AIE59435.1"/>
    </source>
</evidence>
<evidence type="ECO:0000259" key="10">
    <source>
        <dbReference type="PROSITE" id="PS50885"/>
    </source>
</evidence>
<dbReference type="AlphaFoldDB" id="I3E7Z8"/>
<dbReference type="Gene3D" id="1.10.287.950">
    <property type="entry name" value="Methyl-accepting chemotaxis protein"/>
    <property type="match status" value="1"/>
</dbReference>
<dbReference type="SMART" id="SM00304">
    <property type="entry name" value="HAMP"/>
    <property type="match status" value="1"/>
</dbReference>
<dbReference type="SMART" id="SM00283">
    <property type="entry name" value="MA"/>
    <property type="match status" value="1"/>
</dbReference>
<dbReference type="InterPro" id="IPR003660">
    <property type="entry name" value="HAMP_dom"/>
</dbReference>
<dbReference type="PANTHER" id="PTHR32089">
    <property type="entry name" value="METHYL-ACCEPTING CHEMOTAXIS PROTEIN MCPB"/>
    <property type="match status" value="1"/>
</dbReference>
<dbReference type="PROSITE" id="PS50885">
    <property type="entry name" value="HAMP"/>
    <property type="match status" value="1"/>
</dbReference>
<feature type="domain" description="HAMP" evidence="10">
    <location>
        <begin position="238"/>
        <end position="291"/>
    </location>
</feature>
<keyword evidence="2" id="KW-1003">Cell membrane</keyword>
<reference evidence="11 12" key="1">
    <citation type="journal article" date="2015" name="BMC Genomics">
        <title>Transcriptome analysis of thermophilic methylotrophic Bacillus methanolicus MGA3 using RNA-sequencing provides detailed insights into its previously uncharted transcriptional landscape.</title>
        <authorList>
            <person name="Irla M."/>
            <person name="Neshat A."/>
            <person name="Brautaset T."/>
            <person name="Ruckert C."/>
            <person name="Kalinowski J."/>
            <person name="Wendisch V.F."/>
        </authorList>
    </citation>
    <scope>NUCLEOTIDE SEQUENCE [LARGE SCALE GENOMIC DNA]</scope>
    <source>
        <strain evidence="12">MGA3 / ATCC 53907</strain>
    </source>
</reference>
<gene>
    <name evidence="11" type="ORF">BMMGA3_05015</name>
</gene>
<dbReference type="OrthoDB" id="9804712at2"/>
<dbReference type="PROSITE" id="PS50111">
    <property type="entry name" value="CHEMOTAXIS_TRANSDUC_2"/>
    <property type="match status" value="1"/>
</dbReference>
<dbReference type="GO" id="GO:0006935">
    <property type="term" value="P:chemotaxis"/>
    <property type="evidence" value="ECO:0007669"/>
    <property type="project" value="InterPro"/>
</dbReference>
<feature type="domain" description="Methyl-accepting transducer" evidence="9">
    <location>
        <begin position="310"/>
        <end position="546"/>
    </location>
</feature>
<dbReference type="CDD" id="cd11386">
    <property type="entry name" value="MCP_signal"/>
    <property type="match status" value="1"/>
</dbReference>
<dbReference type="GO" id="GO:0005886">
    <property type="term" value="C:plasma membrane"/>
    <property type="evidence" value="ECO:0007669"/>
    <property type="project" value="UniProtKB-SubCell"/>
</dbReference>
<dbReference type="InterPro" id="IPR004089">
    <property type="entry name" value="MCPsignal_dom"/>
</dbReference>
<dbReference type="SUPFAM" id="SSF58104">
    <property type="entry name" value="Methyl-accepting chemotaxis protein (MCP) signaling domain"/>
    <property type="match status" value="1"/>
</dbReference>
<comment type="subcellular location">
    <subcellularLocation>
        <location evidence="1">Cell membrane</location>
    </subcellularLocation>
</comment>
<keyword evidence="3 8" id="KW-0472">Membrane</keyword>
<dbReference type="HOGENOM" id="CLU_000445_107_27_9"/>
<evidence type="ECO:0000256" key="7">
    <source>
        <dbReference type="SAM" id="MobiDB-lite"/>
    </source>
</evidence>
<dbReference type="InterPro" id="IPR004090">
    <property type="entry name" value="Chemotax_Me-accpt_rcpt"/>
</dbReference>
<evidence type="ECO:0000256" key="5">
    <source>
        <dbReference type="ARBA" id="ARBA00029447"/>
    </source>
</evidence>
<evidence type="ECO:0000256" key="4">
    <source>
        <dbReference type="ARBA" id="ARBA00023224"/>
    </source>
</evidence>
<feature type="region of interest" description="Disordered" evidence="7">
    <location>
        <begin position="1"/>
        <end position="20"/>
    </location>
</feature>
<keyword evidence="12" id="KW-1185">Reference proteome</keyword>
<keyword evidence="8" id="KW-1133">Transmembrane helix</keyword>
<sequence length="596" mass="65477">MRGVKKVLDNKEKPSTNSNKGEKLARFLDGLNFWQNLRLGQKYGTALFIIIGLFTVSTIITFGLLSLVNSKMDSVKETGEKAINMTEAAAIFHQKGSTIGNYIIDSNPKHIANFEALTKNFNQLKKNIKSSLTTLETKKLFQQIDENDKKITLLFNNVIKPEVKLQHVREYRLGKLQADHLISETVIKLDKLHEILKKEQQNAVTSAKAGIITTLVVLVVSIFVSAVLGISSILVIEKFISAKLSQIVNVSNEIASGNLNVKPIEYNGKDEIAELSKATNSMKEKLQLMIQEISVVSNDVSDKSSELNIAANEVRAASQQIASTMQELAGGAEEQANSATGLARMMEDYLLKVKKASDSGMMIQSASNDVLLMTKDGDQLMRESQQQMERINEIMKLSVKKVQGLDEKTKQISKLVQVIQEIANQTNLLALNAAIEAARAGEHGRGFAVVADEVRKLAEQVSFSVSDITKIVKGIQIESNNVVSSLQAGYKQVEEGTGQIEITGQTFQKIYEAVSLMAEKVNDISNSMEQLAKSSVEMNRSIENVASVSEQSAAGIEEASASITQTNFSLEEISNNSQSLSKLAEQLNAMIRKFKL</sequence>
<protein>
    <submittedName>
        <fullName evidence="11">YvaQ</fullName>
    </submittedName>
</protein>
<accession>I3E7Z8</accession>
<dbReference type="CDD" id="cd06225">
    <property type="entry name" value="HAMP"/>
    <property type="match status" value="1"/>
</dbReference>
<dbReference type="Proteomes" id="UP000027602">
    <property type="component" value="Chromosome"/>
</dbReference>
<dbReference type="GO" id="GO:0004888">
    <property type="term" value="F:transmembrane signaling receptor activity"/>
    <property type="evidence" value="ECO:0007669"/>
    <property type="project" value="InterPro"/>
</dbReference>
<dbReference type="Pfam" id="PF00672">
    <property type="entry name" value="HAMP"/>
    <property type="match status" value="1"/>
</dbReference>
<evidence type="ECO:0000256" key="6">
    <source>
        <dbReference type="PROSITE-ProRule" id="PRU00284"/>
    </source>
</evidence>
<dbReference type="eggNOG" id="COG0840">
    <property type="taxonomic scope" value="Bacteria"/>
</dbReference>
<dbReference type="PANTHER" id="PTHR32089:SF112">
    <property type="entry name" value="LYSOZYME-LIKE PROTEIN-RELATED"/>
    <property type="match status" value="1"/>
</dbReference>
<dbReference type="PRINTS" id="PR00260">
    <property type="entry name" value="CHEMTRNSDUCR"/>
</dbReference>
<evidence type="ECO:0000256" key="8">
    <source>
        <dbReference type="SAM" id="Phobius"/>
    </source>
</evidence>
<dbReference type="STRING" id="796606.BMMGA3_05015"/>
<dbReference type="Pfam" id="PF00015">
    <property type="entry name" value="MCPsignal"/>
    <property type="match status" value="1"/>
</dbReference>
<organism evidence="11 12">
    <name type="scientific">Bacillus methanolicus (strain MGA3 / ATCC 53907)</name>
    <dbReference type="NCBI Taxonomy" id="796606"/>
    <lineage>
        <taxon>Bacteria</taxon>
        <taxon>Bacillati</taxon>
        <taxon>Bacillota</taxon>
        <taxon>Bacilli</taxon>
        <taxon>Bacillales</taxon>
        <taxon>Bacillaceae</taxon>
        <taxon>Bacillus</taxon>
    </lineage>
</organism>
<name>I3E7Z8_BACMM</name>
<dbReference type="GO" id="GO:0007165">
    <property type="term" value="P:signal transduction"/>
    <property type="evidence" value="ECO:0007669"/>
    <property type="project" value="UniProtKB-KW"/>
</dbReference>
<proteinExistence type="inferred from homology"/>
<dbReference type="KEGG" id="bmet:BMMGA3_05015"/>
<comment type="similarity">
    <text evidence="5">Belongs to the methyl-accepting chemotaxis (MCP) protein family.</text>
</comment>
<dbReference type="EMBL" id="CP007739">
    <property type="protein sequence ID" value="AIE59435.1"/>
    <property type="molecule type" value="Genomic_DNA"/>
</dbReference>
<evidence type="ECO:0000256" key="1">
    <source>
        <dbReference type="ARBA" id="ARBA00004236"/>
    </source>
</evidence>
<feature type="transmembrane region" description="Helical" evidence="8">
    <location>
        <begin position="215"/>
        <end position="236"/>
    </location>
</feature>
<feature type="transmembrane region" description="Helical" evidence="8">
    <location>
        <begin position="43"/>
        <end position="68"/>
    </location>
</feature>